<protein>
    <recommendedName>
        <fullName evidence="1">DUF6314 domain-containing protein</fullName>
    </recommendedName>
</protein>
<dbReference type="Proteomes" id="UP000266188">
    <property type="component" value="Unassembled WGS sequence"/>
</dbReference>
<evidence type="ECO:0000259" key="1">
    <source>
        <dbReference type="Pfam" id="PF19834"/>
    </source>
</evidence>
<dbReference type="InterPro" id="IPR045632">
    <property type="entry name" value="DUF6314"/>
</dbReference>
<accession>A0A3A2ZVI7</accession>
<name>A0A3A2ZVI7_9EURO</name>
<keyword evidence="3" id="KW-1185">Reference proteome</keyword>
<feature type="domain" description="DUF6314" evidence="1">
    <location>
        <begin position="21"/>
        <end position="126"/>
    </location>
</feature>
<gene>
    <name evidence="2" type="ORF">PHISCL_00512</name>
</gene>
<proteinExistence type="predicted"/>
<dbReference type="OrthoDB" id="66881at2759"/>
<evidence type="ECO:0000313" key="2">
    <source>
        <dbReference type="EMBL" id="RJE27159.1"/>
    </source>
</evidence>
<organism evidence="2 3">
    <name type="scientific">Aspergillus sclerotialis</name>
    <dbReference type="NCBI Taxonomy" id="2070753"/>
    <lineage>
        <taxon>Eukaryota</taxon>
        <taxon>Fungi</taxon>
        <taxon>Dikarya</taxon>
        <taxon>Ascomycota</taxon>
        <taxon>Pezizomycotina</taxon>
        <taxon>Eurotiomycetes</taxon>
        <taxon>Eurotiomycetidae</taxon>
        <taxon>Eurotiales</taxon>
        <taxon>Aspergillaceae</taxon>
        <taxon>Aspergillus</taxon>
        <taxon>Aspergillus subgen. Polypaecilum</taxon>
    </lineage>
</organism>
<evidence type="ECO:0000313" key="3">
    <source>
        <dbReference type="Proteomes" id="UP000266188"/>
    </source>
</evidence>
<feature type="domain" description="DUF6314" evidence="1">
    <location>
        <begin position="158"/>
        <end position="210"/>
    </location>
</feature>
<dbReference type="AlphaFoldDB" id="A0A3A2ZVI7"/>
<dbReference type="EMBL" id="MVGC01000008">
    <property type="protein sequence ID" value="RJE27159.1"/>
    <property type="molecule type" value="Genomic_DNA"/>
</dbReference>
<dbReference type="Pfam" id="PF19834">
    <property type="entry name" value="DUF6314"/>
    <property type="match status" value="2"/>
</dbReference>
<sequence length="215" mass="24214">MIPSRQLVSTIFASLSRESCRWSLIRTLKSDNPLDIQGELRGTATFTPLRQSATNADSDIVYREEGDMPNSMPGLRWSKKYIWRLSKEGTISVWFVKVTRGGNNDSAQNSADEEPDYLFHEFDFDSFQSTPEGNAGKDEIVVSPPQPPQSSLSASTIVLMARGNHLCINDMYRTAYAFRIHSETGEVLTWSSRHVVKGPKKNQDIVNLYQMEGMS</sequence>
<reference evidence="3" key="1">
    <citation type="submission" date="2017-02" db="EMBL/GenBank/DDBJ databases">
        <authorList>
            <person name="Tafer H."/>
            <person name="Lopandic K."/>
        </authorList>
    </citation>
    <scope>NUCLEOTIDE SEQUENCE [LARGE SCALE GENOMIC DNA]</scope>
    <source>
        <strain evidence="3">CBS 366.77</strain>
    </source>
</reference>
<comment type="caution">
    <text evidence="2">The sequence shown here is derived from an EMBL/GenBank/DDBJ whole genome shotgun (WGS) entry which is preliminary data.</text>
</comment>